<evidence type="ECO:0000256" key="6">
    <source>
        <dbReference type="ARBA" id="ARBA00023136"/>
    </source>
</evidence>
<dbReference type="Proteomes" id="UP000054596">
    <property type="component" value="Unassembled WGS sequence"/>
</dbReference>
<feature type="transmembrane region" description="Helical" evidence="7">
    <location>
        <begin position="311"/>
        <end position="329"/>
    </location>
</feature>
<evidence type="ECO:0000256" key="4">
    <source>
        <dbReference type="ARBA" id="ARBA00022692"/>
    </source>
</evidence>
<dbReference type="Pfam" id="PF05977">
    <property type="entry name" value="MFS_3"/>
    <property type="match status" value="1"/>
</dbReference>
<keyword evidence="5 7" id="KW-1133">Transmembrane helix</keyword>
<dbReference type="PANTHER" id="PTHR23513">
    <property type="entry name" value="INTEGRAL MEMBRANE EFFLUX PROTEIN-RELATED"/>
    <property type="match status" value="1"/>
</dbReference>
<dbReference type="InterPro" id="IPR036259">
    <property type="entry name" value="MFS_trans_sf"/>
</dbReference>
<reference evidence="9" key="1">
    <citation type="submission" date="2016-01" db="EMBL/GenBank/DDBJ databases">
        <authorList>
            <person name="Peeters C."/>
        </authorList>
    </citation>
    <scope>NUCLEOTIDE SEQUENCE [LARGE SCALE GENOMIC DNA]</scope>
    <source>
        <strain evidence="9">LMG 29325</strain>
    </source>
</reference>
<gene>
    <name evidence="9" type="ORF">AWB82_01335</name>
</gene>
<evidence type="ECO:0000313" key="10">
    <source>
        <dbReference type="Proteomes" id="UP000054596"/>
    </source>
</evidence>
<dbReference type="CDD" id="cd06173">
    <property type="entry name" value="MFS_MefA_like"/>
    <property type="match status" value="1"/>
</dbReference>
<dbReference type="GO" id="GO:0005886">
    <property type="term" value="C:plasma membrane"/>
    <property type="evidence" value="ECO:0007669"/>
    <property type="project" value="UniProtKB-SubCell"/>
</dbReference>
<dbReference type="PANTHER" id="PTHR23513:SF11">
    <property type="entry name" value="STAPHYLOFERRIN A TRANSPORTER"/>
    <property type="match status" value="1"/>
</dbReference>
<feature type="transmembrane region" description="Helical" evidence="7">
    <location>
        <begin position="221"/>
        <end position="241"/>
    </location>
</feature>
<feature type="transmembrane region" description="Helical" evidence="7">
    <location>
        <begin position="12"/>
        <end position="38"/>
    </location>
</feature>
<comment type="caution">
    <text evidence="9">The sequence shown here is derived from an EMBL/GenBank/DDBJ whole genome shotgun (WGS) entry which is preliminary data.</text>
</comment>
<comment type="subcellular location">
    <subcellularLocation>
        <location evidence="1">Cell membrane</location>
        <topology evidence="1">Multi-pass membrane protein</topology>
    </subcellularLocation>
</comment>
<name>A0A157ZWP2_9BURK</name>
<evidence type="ECO:0000256" key="2">
    <source>
        <dbReference type="ARBA" id="ARBA00022448"/>
    </source>
</evidence>
<feature type="transmembrane region" description="Helical" evidence="7">
    <location>
        <begin position="44"/>
        <end position="65"/>
    </location>
</feature>
<proteinExistence type="predicted"/>
<keyword evidence="6 7" id="KW-0472">Membrane</keyword>
<feature type="transmembrane region" description="Helical" evidence="7">
    <location>
        <begin position="379"/>
        <end position="399"/>
    </location>
</feature>
<dbReference type="InterPro" id="IPR020846">
    <property type="entry name" value="MFS_dom"/>
</dbReference>
<dbReference type="SUPFAM" id="SSF103473">
    <property type="entry name" value="MFS general substrate transporter"/>
    <property type="match status" value="1"/>
</dbReference>
<feature type="transmembrane region" description="Helical" evidence="7">
    <location>
        <begin position="349"/>
        <end position="373"/>
    </location>
</feature>
<keyword evidence="2" id="KW-0813">Transport</keyword>
<feature type="transmembrane region" description="Helical" evidence="7">
    <location>
        <begin position="77"/>
        <end position="97"/>
    </location>
</feature>
<accession>A0A157ZWP2</accession>
<feature type="transmembrane region" description="Helical" evidence="7">
    <location>
        <begin position="149"/>
        <end position="166"/>
    </location>
</feature>
<dbReference type="GO" id="GO:0022857">
    <property type="term" value="F:transmembrane transporter activity"/>
    <property type="evidence" value="ECO:0007669"/>
    <property type="project" value="InterPro"/>
</dbReference>
<evidence type="ECO:0000256" key="5">
    <source>
        <dbReference type="ARBA" id="ARBA00022989"/>
    </source>
</evidence>
<feature type="transmembrane region" description="Helical" evidence="7">
    <location>
        <begin position="253"/>
        <end position="278"/>
    </location>
</feature>
<dbReference type="InterPro" id="IPR010290">
    <property type="entry name" value="TM_effector"/>
</dbReference>
<keyword evidence="3" id="KW-1003">Cell membrane</keyword>
<keyword evidence="10" id="KW-1185">Reference proteome</keyword>
<sequence>MHRTSVIRTKGFLPLWTAGAVSNAMMWLEMLAAALFTFKATNSAVAVAVVSACRSLPLLLSGAVMGVVADAMDRKRIVLLGLLLASASSATVGVLSFLGVLSTWHLCAAALVSGVVYATEMPARRRMIAETAGTAMAARAVAIDSMTNFATRCLGPLLGGLIYGALGVSTSYFLSATASLCAAVCIFRLSTVQAPSGRLSLTRIREDLQEAWQYALDSKTIMALLIVTTITNLCGYSYNVLLTPLGSETFDLSATMIGVLSSAEPAGSFVAGAIIGGARLRGRSFVWLIAGSSVFFLAIAIAGFASSFRCSLASLLVILFMGGFGSAAYNIHQTTIVIESVPGVMRSRVFGLVTVGIGCWPLGTLLAGLLATVLGPTGALIALGVAGIAGNSVLTLRAVKERSHR</sequence>
<dbReference type="EMBL" id="FCOJ02000007">
    <property type="protein sequence ID" value="SAK49920.1"/>
    <property type="molecule type" value="Genomic_DNA"/>
</dbReference>
<organism evidence="9 10">
    <name type="scientific">Caballeronia glebae</name>
    <dbReference type="NCBI Taxonomy" id="1777143"/>
    <lineage>
        <taxon>Bacteria</taxon>
        <taxon>Pseudomonadati</taxon>
        <taxon>Pseudomonadota</taxon>
        <taxon>Betaproteobacteria</taxon>
        <taxon>Burkholderiales</taxon>
        <taxon>Burkholderiaceae</taxon>
        <taxon>Caballeronia</taxon>
    </lineage>
</organism>
<dbReference type="Gene3D" id="1.20.1250.20">
    <property type="entry name" value="MFS general substrate transporter like domains"/>
    <property type="match status" value="2"/>
</dbReference>
<feature type="domain" description="Major facilitator superfamily (MFS) profile" evidence="8">
    <location>
        <begin position="3"/>
        <end position="402"/>
    </location>
</feature>
<dbReference type="AlphaFoldDB" id="A0A157ZWP2"/>
<keyword evidence="4 7" id="KW-0812">Transmembrane</keyword>
<feature type="transmembrane region" description="Helical" evidence="7">
    <location>
        <begin position="285"/>
        <end position="305"/>
    </location>
</feature>
<dbReference type="STRING" id="1777143.AWB82_01335"/>
<evidence type="ECO:0000256" key="7">
    <source>
        <dbReference type="SAM" id="Phobius"/>
    </source>
</evidence>
<evidence type="ECO:0000259" key="8">
    <source>
        <dbReference type="PROSITE" id="PS50850"/>
    </source>
</evidence>
<evidence type="ECO:0000256" key="1">
    <source>
        <dbReference type="ARBA" id="ARBA00004651"/>
    </source>
</evidence>
<protein>
    <submittedName>
        <fullName evidence="9">Major facilitator transporter</fullName>
    </submittedName>
</protein>
<evidence type="ECO:0000313" key="9">
    <source>
        <dbReference type="EMBL" id="SAK49920.1"/>
    </source>
</evidence>
<dbReference type="PROSITE" id="PS50850">
    <property type="entry name" value="MFS"/>
    <property type="match status" value="1"/>
</dbReference>
<evidence type="ECO:0000256" key="3">
    <source>
        <dbReference type="ARBA" id="ARBA00022475"/>
    </source>
</evidence>